<dbReference type="SMART" id="SM00382">
    <property type="entry name" value="AAA"/>
    <property type="match status" value="2"/>
</dbReference>
<evidence type="ECO:0000256" key="11">
    <source>
        <dbReference type="SAM" id="Phobius"/>
    </source>
</evidence>
<feature type="transmembrane region" description="Helical" evidence="11">
    <location>
        <begin position="554"/>
        <end position="573"/>
    </location>
</feature>
<feature type="transmembrane region" description="Helical" evidence="11">
    <location>
        <begin position="522"/>
        <end position="542"/>
    </location>
</feature>
<evidence type="ECO:0000256" key="1">
    <source>
        <dbReference type="ARBA" id="ARBA00004651"/>
    </source>
</evidence>
<feature type="transmembrane region" description="Helical" evidence="11">
    <location>
        <begin position="718"/>
        <end position="738"/>
    </location>
</feature>
<comment type="subcellular location">
    <subcellularLocation>
        <location evidence="1">Cell membrane</location>
        <topology evidence="1">Multi-pass membrane protein</topology>
    </subcellularLocation>
</comment>
<evidence type="ECO:0000256" key="6">
    <source>
        <dbReference type="ARBA" id="ARBA00022737"/>
    </source>
</evidence>
<feature type="transmembrane region" description="Helical" evidence="11">
    <location>
        <begin position="773"/>
        <end position="794"/>
    </location>
</feature>
<feature type="transmembrane region" description="Helical" evidence="11">
    <location>
        <begin position="800"/>
        <end position="817"/>
    </location>
</feature>
<dbReference type="Gene3D" id="3.40.50.300">
    <property type="entry name" value="P-loop containing nucleotide triphosphate hydrolases"/>
    <property type="match status" value="2"/>
</dbReference>
<dbReference type="InterPro" id="IPR017871">
    <property type="entry name" value="ABC_transporter-like_CS"/>
</dbReference>
<feature type="transmembrane region" description="Helical" evidence="11">
    <location>
        <begin position="667"/>
        <end position="687"/>
    </location>
</feature>
<dbReference type="Proteomes" id="UP000321523">
    <property type="component" value="Unassembled WGS sequence"/>
</dbReference>
<accession>A0A512DN45</accession>
<dbReference type="InterPro" id="IPR003439">
    <property type="entry name" value="ABC_transporter-like_ATP-bd"/>
</dbReference>
<keyword evidence="5 11" id="KW-0812">Transmembrane</keyword>
<keyword evidence="6" id="KW-0677">Repeat</keyword>
<evidence type="ECO:0000313" key="14">
    <source>
        <dbReference type="Proteomes" id="UP000321523"/>
    </source>
</evidence>
<evidence type="ECO:0000256" key="4">
    <source>
        <dbReference type="ARBA" id="ARBA00022597"/>
    </source>
</evidence>
<evidence type="ECO:0000313" key="13">
    <source>
        <dbReference type="EMBL" id="GEO37896.1"/>
    </source>
</evidence>
<keyword evidence="2" id="KW-0813">Transport</keyword>
<keyword evidence="10 11" id="KW-0472">Membrane</keyword>
<dbReference type="GO" id="GO:0005886">
    <property type="term" value="C:plasma membrane"/>
    <property type="evidence" value="ECO:0007669"/>
    <property type="project" value="UniProtKB-SubCell"/>
</dbReference>
<dbReference type="CDD" id="cd03216">
    <property type="entry name" value="ABC_Carb_Monos_I"/>
    <property type="match status" value="1"/>
</dbReference>
<keyword evidence="7" id="KW-0547">Nucleotide-binding</keyword>
<proteinExistence type="predicted"/>
<evidence type="ECO:0000256" key="3">
    <source>
        <dbReference type="ARBA" id="ARBA00022475"/>
    </source>
</evidence>
<dbReference type="GO" id="GO:0016887">
    <property type="term" value="F:ATP hydrolysis activity"/>
    <property type="evidence" value="ECO:0007669"/>
    <property type="project" value="InterPro"/>
</dbReference>
<dbReference type="Pfam" id="PF02653">
    <property type="entry name" value="BPD_transp_2"/>
    <property type="match status" value="1"/>
</dbReference>
<feature type="transmembrane region" description="Helical" evidence="11">
    <location>
        <begin position="629"/>
        <end position="647"/>
    </location>
</feature>
<evidence type="ECO:0000256" key="5">
    <source>
        <dbReference type="ARBA" id="ARBA00022692"/>
    </source>
</evidence>
<evidence type="ECO:0000259" key="12">
    <source>
        <dbReference type="PROSITE" id="PS50893"/>
    </source>
</evidence>
<keyword evidence="3" id="KW-1003">Cell membrane</keyword>
<protein>
    <recommendedName>
        <fullName evidence="12">ABC transporter domain-containing protein</fullName>
    </recommendedName>
</protein>
<dbReference type="EMBL" id="BJYZ01000007">
    <property type="protein sequence ID" value="GEO37896.1"/>
    <property type="molecule type" value="Genomic_DNA"/>
</dbReference>
<keyword evidence="14" id="KW-1185">Reference proteome</keyword>
<reference evidence="13 14" key="1">
    <citation type="submission" date="2019-07" db="EMBL/GenBank/DDBJ databases">
        <title>Whole genome shotgun sequence of Skermanella aerolata NBRC 106429.</title>
        <authorList>
            <person name="Hosoyama A."/>
            <person name="Uohara A."/>
            <person name="Ohji S."/>
            <person name="Ichikawa N."/>
        </authorList>
    </citation>
    <scope>NUCLEOTIDE SEQUENCE [LARGE SCALE GENOMIC DNA]</scope>
    <source>
        <strain evidence="13 14">NBRC 106429</strain>
    </source>
</reference>
<dbReference type="PROSITE" id="PS50893">
    <property type="entry name" value="ABC_TRANSPORTER_2"/>
    <property type="match status" value="2"/>
</dbReference>
<dbReference type="GO" id="GO:0005524">
    <property type="term" value="F:ATP binding"/>
    <property type="evidence" value="ECO:0007669"/>
    <property type="project" value="UniProtKB-KW"/>
</dbReference>
<dbReference type="PANTHER" id="PTHR43790">
    <property type="entry name" value="CARBOHYDRATE TRANSPORT ATP-BINDING PROTEIN MG119-RELATED"/>
    <property type="match status" value="1"/>
</dbReference>
<dbReference type="PANTHER" id="PTHR43790:SF9">
    <property type="entry name" value="GALACTOFURANOSE TRANSPORTER ATP-BINDING PROTEIN YTFR"/>
    <property type="match status" value="1"/>
</dbReference>
<feature type="transmembrane region" description="Helical" evidence="11">
    <location>
        <begin position="744"/>
        <end position="766"/>
    </location>
</feature>
<keyword evidence="9 11" id="KW-1133">Transmembrane helix</keyword>
<dbReference type="InterPro" id="IPR027417">
    <property type="entry name" value="P-loop_NTPase"/>
</dbReference>
<evidence type="ECO:0000256" key="10">
    <source>
        <dbReference type="ARBA" id="ARBA00023136"/>
    </source>
</evidence>
<evidence type="ECO:0000256" key="8">
    <source>
        <dbReference type="ARBA" id="ARBA00022840"/>
    </source>
</evidence>
<dbReference type="AlphaFoldDB" id="A0A512DN45"/>
<dbReference type="InterPro" id="IPR050107">
    <property type="entry name" value="ABC_carbohydrate_import_ATPase"/>
</dbReference>
<dbReference type="InterPro" id="IPR001851">
    <property type="entry name" value="ABC_transp_permease"/>
</dbReference>
<keyword evidence="4" id="KW-0762">Sugar transport</keyword>
<dbReference type="InterPro" id="IPR003593">
    <property type="entry name" value="AAA+_ATPase"/>
</dbReference>
<dbReference type="OrthoDB" id="9805029at2"/>
<dbReference type="SUPFAM" id="SSF52540">
    <property type="entry name" value="P-loop containing nucleoside triphosphate hydrolases"/>
    <property type="match status" value="2"/>
</dbReference>
<name>A0A512DN45_9PROT</name>
<keyword evidence="8" id="KW-0067">ATP-binding</keyword>
<feature type="domain" description="ABC transporter" evidence="12">
    <location>
        <begin position="281"/>
        <end position="497"/>
    </location>
</feature>
<evidence type="ECO:0000256" key="7">
    <source>
        <dbReference type="ARBA" id="ARBA00022741"/>
    </source>
</evidence>
<evidence type="ECO:0000256" key="9">
    <source>
        <dbReference type="ARBA" id="ARBA00022989"/>
    </source>
</evidence>
<dbReference type="PROSITE" id="PS00211">
    <property type="entry name" value="ABC_TRANSPORTER_1"/>
    <property type="match status" value="1"/>
</dbReference>
<dbReference type="RefSeq" id="WP_147040301.1">
    <property type="nucleotide sequence ID" value="NZ_BJYZ01000007.1"/>
</dbReference>
<comment type="caution">
    <text evidence="13">The sequence shown here is derived from an EMBL/GenBank/DDBJ whole genome shotgun (WGS) entry which is preliminary data.</text>
</comment>
<dbReference type="Pfam" id="PF00005">
    <property type="entry name" value="ABC_tran"/>
    <property type="match status" value="2"/>
</dbReference>
<sequence>MAEAVSRMPVETLETPQPESASLPVAVLDRIVRTFGPTLANDDVSLSVRPGEVIGLVGANGAGKSTLMRILCGVTGPDSGTLALDGRPVPFRDWSPAAARRSGIRIVYQELSLCTNLTVAENFYLEEPAHGTLSPFWRARYRRFAQAGIDAVFPGSSIDPGAVLAGLPLGQRQMVEIARAASDPKLKLLILDEPTSSLDAGRAAQLRDYVGRRAAQGISFIFISHKLREVLEIATRVVVMRNGRIAREGSARDFTVHSLVELMGGGTGAATGSAGTRNPQAPAREILRLGGALTAPLGREVVLHAGDIVGFAGLEGSGQRARLHAIRAAHPGAGFVSGDRQRDGVLPQWSVLSNIGIGALAGKPLASLVVREEEAETARHWAERLRLDPARLSSNVLQLSGGNQQKALVARALARRSDLLLLDDPTRGVDVASKHDFYRVVRQSADAGVAVIWYSTEDIELLQCTRVLVFHKGAIVRELVGAEISEESIVDTAFLHEKEGGDPVGHGGNAAPAERRHNTAGLLNHAIPLIGLLLVCVALAALNPAAASLFGIDLLLSSAVPLVLIALAQMFVVGGSQIDLGIGAFAGLVNVVSATVLTEQPALGVVLLAAGLGGYAVIGALIERRRIPAIVVTLGASFIWLGCGYTLQSAPGGMAPDWLMAAVNWQIPGLPTSLLLILIAGLCGVAVNRSRTGVVLRGFGNNAAALEQGGWSPLRYTVLRYVVAGIFAMVAGLSLTAITTASDINAGGGFTLLSIAAVVIGGCHLLGGTVTAMGVTAGAVTLSLIGSLLSFLGVSTDYNAAVQGLLLIAILGLRTLIERREDGAE</sequence>
<feature type="transmembrane region" description="Helical" evidence="11">
    <location>
        <begin position="603"/>
        <end position="622"/>
    </location>
</feature>
<gene>
    <name evidence="13" type="ORF">SAE02_20440</name>
</gene>
<organism evidence="13 14">
    <name type="scientific">Skermanella aerolata</name>
    <dbReference type="NCBI Taxonomy" id="393310"/>
    <lineage>
        <taxon>Bacteria</taxon>
        <taxon>Pseudomonadati</taxon>
        <taxon>Pseudomonadota</taxon>
        <taxon>Alphaproteobacteria</taxon>
        <taxon>Rhodospirillales</taxon>
        <taxon>Azospirillaceae</taxon>
        <taxon>Skermanella</taxon>
    </lineage>
</organism>
<dbReference type="CDD" id="cd06579">
    <property type="entry name" value="TM_PBP1_transp_AraH_like"/>
    <property type="match status" value="1"/>
</dbReference>
<feature type="domain" description="ABC transporter" evidence="12">
    <location>
        <begin position="26"/>
        <end position="267"/>
    </location>
</feature>
<dbReference type="GO" id="GO:0022857">
    <property type="term" value="F:transmembrane transporter activity"/>
    <property type="evidence" value="ECO:0007669"/>
    <property type="project" value="InterPro"/>
</dbReference>
<evidence type="ECO:0000256" key="2">
    <source>
        <dbReference type="ARBA" id="ARBA00022448"/>
    </source>
</evidence>